<comment type="caution">
    <text evidence="2">The sequence shown here is derived from an EMBL/GenBank/DDBJ whole genome shotgun (WGS) entry which is preliminary data.</text>
</comment>
<feature type="region of interest" description="Disordered" evidence="1">
    <location>
        <begin position="456"/>
        <end position="479"/>
    </location>
</feature>
<gene>
    <name evidence="2" type="ORF">J2Z18_002098</name>
</gene>
<feature type="compositionally biased region" description="Polar residues" evidence="1">
    <location>
        <begin position="461"/>
        <end position="472"/>
    </location>
</feature>
<protein>
    <recommendedName>
        <fullName evidence="4">Phage portal protein</fullName>
    </recommendedName>
</protein>
<dbReference type="GeneID" id="95404112"/>
<evidence type="ECO:0000313" key="3">
    <source>
        <dbReference type="Proteomes" id="UP000706926"/>
    </source>
</evidence>
<organism evidence="2 3">
    <name type="scientific">Paenibacillus lactis</name>
    <dbReference type="NCBI Taxonomy" id="228574"/>
    <lineage>
        <taxon>Bacteria</taxon>
        <taxon>Bacillati</taxon>
        <taxon>Bacillota</taxon>
        <taxon>Bacilli</taxon>
        <taxon>Bacillales</taxon>
        <taxon>Paenibacillaceae</taxon>
        <taxon>Paenibacillus</taxon>
    </lineage>
</organism>
<dbReference type="Proteomes" id="UP000706926">
    <property type="component" value="Unassembled WGS sequence"/>
</dbReference>
<reference evidence="2 3" key="1">
    <citation type="submission" date="2021-03" db="EMBL/GenBank/DDBJ databases">
        <title>Genomic Encyclopedia of Type Strains, Phase IV (KMG-IV): sequencing the most valuable type-strain genomes for metagenomic binning, comparative biology and taxonomic classification.</title>
        <authorList>
            <person name="Goeker M."/>
        </authorList>
    </citation>
    <scope>NUCLEOTIDE SEQUENCE [LARGE SCALE GENOMIC DNA]</scope>
    <source>
        <strain evidence="2 3">DSM 15596</strain>
    </source>
</reference>
<evidence type="ECO:0000256" key="1">
    <source>
        <dbReference type="SAM" id="MobiDB-lite"/>
    </source>
</evidence>
<sequence>MMLYYRLLYEGEHAEIFPRARSVVTEKRYVHRRVGVRSWRKVEKVFSADHQYIVANFSSLVAEVPADLLNRSLGNISADTEEGPELEFVSLVVTASKPNEKIWAAVTQHQVDGRVAYRIRRNEAGAVWFEWILGDHYLPHDDGHGADVVWFEEWGNENRKDRFLRVERQRLEAEGLTIQQLVFKMDGDNVGDQLEIDQYASDYELDIPEDVELTGVNELLCGMVTNDEMLTYPRGRSALRNIDGLQEEINWTITRDSIVFDKHGKPKLAIPRALWDTVASQNQRDYGGRFVRNADLEVVSYDDKTGAVPMYITWDAKTQQSFEHVTRLIKYMLAISKTSPQAAGLEEGKGESGVALLYLWIQSVIKAEAIKDKFDAAIKAAIRKCMILENAISGQSLQITDPVVEWGELLPKANSEKDTEEIEKYAGGVQSLETTVRRMHPDWSEEAIMAEIQKIQDEQTADSMSPTFTQPPRVNLGGS</sequence>
<proteinExistence type="predicted"/>
<evidence type="ECO:0008006" key="4">
    <source>
        <dbReference type="Google" id="ProtNLM"/>
    </source>
</evidence>
<accession>A0ABS4F9Q7</accession>
<name>A0ABS4F9Q7_9BACL</name>
<dbReference type="RefSeq" id="WP_245255926.1">
    <property type="nucleotide sequence ID" value="NZ_DMBX01000007.1"/>
</dbReference>
<dbReference type="EMBL" id="JAGGKI010000004">
    <property type="protein sequence ID" value="MBP1892996.1"/>
    <property type="molecule type" value="Genomic_DNA"/>
</dbReference>
<evidence type="ECO:0000313" key="2">
    <source>
        <dbReference type="EMBL" id="MBP1892996.1"/>
    </source>
</evidence>
<keyword evidence="3" id="KW-1185">Reference proteome</keyword>